<dbReference type="HAMAP" id="MF_00377">
    <property type="entry name" value="DnaA_bact"/>
    <property type="match status" value="1"/>
</dbReference>
<dbReference type="Gene3D" id="1.10.8.60">
    <property type="match status" value="1"/>
</dbReference>
<comment type="similarity">
    <text evidence="1 8 11">Belongs to the DnaA family.</text>
</comment>
<organism evidence="15 16">
    <name type="scientific">Oceanobacillus limi</name>
    <dbReference type="NCBI Taxonomy" id="930131"/>
    <lineage>
        <taxon>Bacteria</taxon>
        <taxon>Bacillati</taxon>
        <taxon>Bacillota</taxon>
        <taxon>Bacilli</taxon>
        <taxon>Bacillales</taxon>
        <taxon>Bacillaceae</taxon>
        <taxon>Oceanobacillus</taxon>
    </lineage>
</organism>
<evidence type="ECO:0000256" key="6">
    <source>
        <dbReference type="ARBA" id="ARBA00023121"/>
    </source>
</evidence>
<evidence type="ECO:0000256" key="1">
    <source>
        <dbReference type="ARBA" id="ARBA00006583"/>
    </source>
</evidence>
<dbReference type="FunFam" id="3.40.50.300:FF:000150">
    <property type="entry name" value="Chromosomal replication initiator protein DnaA"/>
    <property type="match status" value="1"/>
</dbReference>
<dbReference type="GO" id="GO:0005886">
    <property type="term" value="C:plasma membrane"/>
    <property type="evidence" value="ECO:0007669"/>
    <property type="project" value="TreeGrafter"/>
</dbReference>
<dbReference type="GO" id="GO:0005524">
    <property type="term" value="F:ATP binding"/>
    <property type="evidence" value="ECO:0007669"/>
    <property type="project" value="UniProtKB-UniRule"/>
</dbReference>
<gene>
    <name evidence="8" type="primary">dnaA</name>
    <name evidence="15" type="ORF">SAMN05216389_12447</name>
</gene>
<feature type="binding site" evidence="8">
    <location>
        <position position="156"/>
    </location>
    <ligand>
        <name>ATP</name>
        <dbReference type="ChEBI" id="CHEBI:30616"/>
    </ligand>
</feature>
<dbReference type="PRINTS" id="PR00051">
    <property type="entry name" value="DNAA"/>
</dbReference>
<dbReference type="InterPro" id="IPR038454">
    <property type="entry name" value="DnaA_N_sf"/>
</dbReference>
<dbReference type="Pfam" id="PF11638">
    <property type="entry name" value="DnaA_N"/>
    <property type="match status" value="1"/>
</dbReference>
<dbReference type="InterPro" id="IPR020591">
    <property type="entry name" value="Chromosome_initiator_DnaA-like"/>
</dbReference>
<dbReference type="InterPro" id="IPR013317">
    <property type="entry name" value="DnaA_dom"/>
</dbReference>
<evidence type="ECO:0000256" key="3">
    <source>
        <dbReference type="ARBA" id="ARBA00022705"/>
    </source>
</evidence>
<feature type="region of interest" description="Domain III, AAA+ region" evidence="8">
    <location>
        <begin position="110"/>
        <end position="326"/>
    </location>
</feature>
<dbReference type="Pfam" id="PF00308">
    <property type="entry name" value="Bac_DnaA"/>
    <property type="match status" value="1"/>
</dbReference>
<dbReference type="STRING" id="930131.SAMN05216389_12447"/>
<evidence type="ECO:0000259" key="13">
    <source>
        <dbReference type="SMART" id="SM00382"/>
    </source>
</evidence>
<dbReference type="InterPro" id="IPR018312">
    <property type="entry name" value="Chromosome_initiator_DnaA_CS"/>
</dbReference>
<keyword evidence="7 8" id="KW-0238">DNA-binding</keyword>
<evidence type="ECO:0000256" key="10">
    <source>
        <dbReference type="RuleBase" id="RU000577"/>
    </source>
</evidence>
<evidence type="ECO:0000259" key="14">
    <source>
        <dbReference type="SMART" id="SM00760"/>
    </source>
</evidence>
<feature type="binding site" evidence="8">
    <location>
        <position position="158"/>
    </location>
    <ligand>
        <name>ATP</name>
        <dbReference type="ChEBI" id="CHEBI:30616"/>
    </ligand>
</feature>
<dbReference type="GO" id="GO:0003688">
    <property type="term" value="F:DNA replication origin binding"/>
    <property type="evidence" value="ECO:0007669"/>
    <property type="project" value="UniProtKB-UniRule"/>
</dbReference>
<keyword evidence="3 8" id="KW-0235">DNA replication</keyword>
<evidence type="ECO:0000313" key="16">
    <source>
        <dbReference type="Proteomes" id="UP000198618"/>
    </source>
</evidence>
<dbReference type="GO" id="GO:0006270">
    <property type="term" value="P:DNA replication initiation"/>
    <property type="evidence" value="ECO:0007669"/>
    <property type="project" value="UniProtKB-UniRule"/>
</dbReference>
<comment type="function">
    <text evidence="8 10">Plays an essential role in the initiation and regulation of chromosomal replication. ATP-DnaA binds to the origin of replication (oriC) to initiate formation of the DNA replication initiation complex once per cell cycle. Binds the DnaA box (a 9 base pair repeat at the origin) and separates the double-stranded (ds)DNA. Forms a right-handed helical filament on oriC DNA; dsDNA binds to the exterior of the filament while single-stranded (ss)DNA is stabiized in the filament's interior. The ATP-DnaA-oriC complex binds and stabilizes one strand of the AT-rich DNA unwinding element (DUE), permitting loading of DNA polymerase. After initiation quickly degrades to an ADP-DnaA complex that is not apt for DNA replication. Binds acidic phospholipids.</text>
</comment>
<keyword evidence="5 8" id="KW-0067">ATP-binding</keyword>
<dbReference type="InterPro" id="IPR001957">
    <property type="entry name" value="Chromosome_initiator_DnaA"/>
</dbReference>
<dbReference type="InterPro" id="IPR010921">
    <property type="entry name" value="Trp_repressor/repl_initiator"/>
</dbReference>
<keyword evidence="2 8" id="KW-0963">Cytoplasm</keyword>
<evidence type="ECO:0000313" key="15">
    <source>
        <dbReference type="EMBL" id="SET74942.1"/>
    </source>
</evidence>
<keyword evidence="6 8" id="KW-0446">Lipid-binding</keyword>
<evidence type="ECO:0000256" key="9">
    <source>
        <dbReference type="NCBIfam" id="TIGR00362"/>
    </source>
</evidence>
<comment type="subunit">
    <text evidence="8">Oligomerizes as a right-handed, spiral filament on DNA at oriC.</text>
</comment>
<feature type="compositionally biased region" description="Polar residues" evidence="12">
    <location>
        <begin position="97"/>
        <end position="108"/>
    </location>
</feature>
<dbReference type="PROSITE" id="PS01008">
    <property type="entry name" value="DNAA"/>
    <property type="match status" value="1"/>
</dbReference>
<dbReference type="SMART" id="SM00760">
    <property type="entry name" value="Bac_DnaA_C"/>
    <property type="match status" value="1"/>
</dbReference>
<feature type="region of interest" description="Disordered" evidence="12">
    <location>
        <begin position="89"/>
        <end position="108"/>
    </location>
</feature>
<dbReference type="Pfam" id="PF08299">
    <property type="entry name" value="Bac_DnaA_C"/>
    <property type="match status" value="1"/>
</dbReference>
<comment type="domain">
    <text evidence="8">Domain I is involved in oligomerization and binding regulators, domain II is flexibile and of varying length in different bacteria, domain III forms the AAA+ region, while domain IV binds dsDNA.</text>
</comment>
<dbReference type="CDD" id="cd00009">
    <property type="entry name" value="AAA"/>
    <property type="match status" value="1"/>
</dbReference>
<evidence type="ECO:0000256" key="12">
    <source>
        <dbReference type="SAM" id="MobiDB-lite"/>
    </source>
</evidence>
<proteinExistence type="inferred from homology"/>
<comment type="caution">
    <text evidence="8">Lacks conserved residue(s) required for the propagation of feature annotation.</text>
</comment>
<dbReference type="PANTHER" id="PTHR30050">
    <property type="entry name" value="CHROMOSOMAL REPLICATION INITIATOR PROTEIN DNAA"/>
    <property type="match status" value="1"/>
</dbReference>
<feature type="domain" description="AAA+ ATPase" evidence="13">
    <location>
        <begin position="143"/>
        <end position="271"/>
    </location>
</feature>
<dbReference type="InterPro" id="IPR024633">
    <property type="entry name" value="DnaA_N_dom"/>
</dbReference>
<dbReference type="InterPro" id="IPR027417">
    <property type="entry name" value="P-loop_NTPase"/>
</dbReference>
<feature type="domain" description="Chromosomal replication initiator DnaA C-terminal" evidence="14">
    <location>
        <begin position="355"/>
        <end position="424"/>
    </location>
</feature>
<dbReference type="RefSeq" id="WP_090872496.1">
    <property type="nucleotide sequence ID" value="NZ_FOHE01000024.1"/>
</dbReference>
<dbReference type="CDD" id="cd06571">
    <property type="entry name" value="Bac_DnaA_C"/>
    <property type="match status" value="1"/>
</dbReference>
<name>A0A1I0GUS5_9BACI</name>
<dbReference type="GO" id="GO:0008289">
    <property type="term" value="F:lipid binding"/>
    <property type="evidence" value="ECO:0007669"/>
    <property type="project" value="UniProtKB-KW"/>
</dbReference>
<dbReference type="Gene3D" id="3.30.300.180">
    <property type="match status" value="1"/>
</dbReference>
<dbReference type="GO" id="GO:0006275">
    <property type="term" value="P:regulation of DNA replication"/>
    <property type="evidence" value="ECO:0007669"/>
    <property type="project" value="UniProtKB-UniRule"/>
</dbReference>
<evidence type="ECO:0000256" key="5">
    <source>
        <dbReference type="ARBA" id="ARBA00022840"/>
    </source>
</evidence>
<dbReference type="SUPFAM" id="SSF48295">
    <property type="entry name" value="TrpR-like"/>
    <property type="match status" value="1"/>
</dbReference>
<dbReference type="Gene3D" id="1.10.1750.10">
    <property type="match status" value="1"/>
</dbReference>
<dbReference type="SUPFAM" id="SSF52540">
    <property type="entry name" value="P-loop containing nucleoside triphosphate hydrolases"/>
    <property type="match status" value="1"/>
</dbReference>
<dbReference type="InterPro" id="IPR003593">
    <property type="entry name" value="AAA+_ATPase"/>
</dbReference>
<comment type="subcellular location">
    <subcellularLocation>
        <location evidence="8">Cytoplasm</location>
    </subcellularLocation>
</comment>
<feature type="binding site" evidence="8">
    <location>
        <position position="157"/>
    </location>
    <ligand>
        <name>ATP</name>
        <dbReference type="ChEBI" id="CHEBI:30616"/>
    </ligand>
</feature>
<evidence type="ECO:0000256" key="2">
    <source>
        <dbReference type="ARBA" id="ARBA00022490"/>
    </source>
</evidence>
<dbReference type="EMBL" id="FOHE01000024">
    <property type="protein sequence ID" value="SET74942.1"/>
    <property type="molecule type" value="Genomic_DNA"/>
</dbReference>
<dbReference type="Proteomes" id="UP000198618">
    <property type="component" value="Unassembled WGS sequence"/>
</dbReference>
<dbReference type="NCBIfam" id="TIGR00362">
    <property type="entry name" value="DnaA"/>
    <property type="match status" value="1"/>
</dbReference>
<dbReference type="GO" id="GO:0005737">
    <property type="term" value="C:cytoplasm"/>
    <property type="evidence" value="ECO:0007669"/>
    <property type="project" value="UniProtKB-SubCell"/>
</dbReference>
<dbReference type="AlphaFoldDB" id="A0A1I0GUS5"/>
<protein>
    <recommendedName>
        <fullName evidence="8 9">Chromosomal replication initiator protein DnaA</fullName>
    </recommendedName>
</protein>
<evidence type="ECO:0000256" key="8">
    <source>
        <dbReference type="HAMAP-Rule" id="MF_00377"/>
    </source>
</evidence>
<dbReference type="Gene3D" id="3.40.50.300">
    <property type="entry name" value="P-loop containing nucleotide triphosphate hydrolases"/>
    <property type="match status" value="1"/>
</dbReference>
<evidence type="ECO:0000256" key="4">
    <source>
        <dbReference type="ARBA" id="ARBA00022741"/>
    </source>
</evidence>
<evidence type="ECO:0000256" key="7">
    <source>
        <dbReference type="ARBA" id="ARBA00023125"/>
    </source>
</evidence>
<dbReference type="NCBIfam" id="NF010686">
    <property type="entry name" value="PRK14086.1"/>
    <property type="match status" value="1"/>
</dbReference>
<dbReference type="SMART" id="SM00382">
    <property type="entry name" value="AAA"/>
    <property type="match status" value="1"/>
</dbReference>
<feature type="region of interest" description="Domain I, interacts with DnaA modulators" evidence="8">
    <location>
        <begin position="1"/>
        <end position="91"/>
    </location>
</feature>
<accession>A0A1I0GUS5</accession>
<dbReference type="FunFam" id="1.10.1750.10:FF:000003">
    <property type="entry name" value="Chromosomal replication initiator protein DnaA"/>
    <property type="match status" value="1"/>
</dbReference>
<keyword evidence="16" id="KW-1185">Reference proteome</keyword>
<reference evidence="15 16" key="1">
    <citation type="submission" date="2016-10" db="EMBL/GenBank/DDBJ databases">
        <authorList>
            <person name="de Groot N.N."/>
        </authorList>
    </citation>
    <scope>NUCLEOTIDE SEQUENCE [LARGE SCALE GENOMIC DNA]</scope>
    <source>
        <strain evidence="15 16">IBRC-M 10780</strain>
    </source>
</reference>
<feature type="region of interest" description="Domain IV, binds dsDNA" evidence="8">
    <location>
        <begin position="327"/>
        <end position="448"/>
    </location>
</feature>
<feature type="binding site" evidence="8">
    <location>
        <position position="154"/>
    </location>
    <ligand>
        <name>ATP</name>
        <dbReference type="ChEBI" id="CHEBI:30616"/>
    </ligand>
</feature>
<evidence type="ECO:0000256" key="11">
    <source>
        <dbReference type="RuleBase" id="RU004227"/>
    </source>
</evidence>
<dbReference type="FunFam" id="1.10.8.60:FF:000003">
    <property type="entry name" value="Chromosomal replication initiator protein DnaA"/>
    <property type="match status" value="1"/>
</dbReference>
<dbReference type="InterPro" id="IPR013159">
    <property type="entry name" value="DnaA_C"/>
</dbReference>
<dbReference type="PANTHER" id="PTHR30050:SF2">
    <property type="entry name" value="CHROMOSOMAL REPLICATION INITIATOR PROTEIN DNAA"/>
    <property type="match status" value="1"/>
</dbReference>
<sequence length="448" mass="50815">MENIEELWDATLSKIEEKISKPSFETWLKNTKAESIDGNTITISAPNEFARDWLEEQYTQLISTILVEITGANLTIRFIIPDSIHEEDVKPEPKKITQANDDQQDTGKTMLNPKYTFDTFVIGSGNRFAHAASLAVAEAPAKAYNPLFIYGGVGLGKTHLMHAIGHYVRDHKKDAKVVYLSSEKFTNEFINAIMDNKTINFRNKYRNVDILLIDDIQFIAGKESTQEEFFHTFNALHEENKQIIISSDRPPKEIPTLEDRLRSRFEWGLITDITPPDLETRIAILTKKAKAEGLDIPNEVMLYIANQIDTNIRELEGALIRVVAYSSLVNQDIDAALAADALKDIIPSSKPKVITIKGIMEIVGEKYSVKMEDFLAKKRTKSIAFPRQIAMYLSREMTDFSLPKIGEEFGGRDHTTVIHAHEKVSKMMDNDQLLAKEIEEIKEQIKSL</sequence>
<dbReference type="OrthoDB" id="9807019at2"/>
<keyword evidence="4 8" id="KW-0547">Nucleotide-binding</keyword>